<proteinExistence type="predicted"/>
<accession>A0A5A7QHW0</accession>
<dbReference type="EMBL" id="BKCP01006848">
    <property type="protein sequence ID" value="GER44057.1"/>
    <property type="molecule type" value="Genomic_DNA"/>
</dbReference>
<evidence type="ECO:0000313" key="2">
    <source>
        <dbReference type="Proteomes" id="UP000325081"/>
    </source>
</evidence>
<gene>
    <name evidence="1" type="ORF">STAS_20943</name>
</gene>
<name>A0A5A7QHW0_STRAF</name>
<dbReference type="AlphaFoldDB" id="A0A5A7QHW0"/>
<comment type="caution">
    <text evidence="1">The sequence shown here is derived from an EMBL/GenBank/DDBJ whole genome shotgun (WGS) entry which is preliminary data.</text>
</comment>
<keyword evidence="2" id="KW-1185">Reference proteome</keyword>
<organism evidence="1 2">
    <name type="scientific">Striga asiatica</name>
    <name type="common">Asiatic witchweed</name>
    <name type="synonym">Buchnera asiatica</name>
    <dbReference type="NCBI Taxonomy" id="4170"/>
    <lineage>
        <taxon>Eukaryota</taxon>
        <taxon>Viridiplantae</taxon>
        <taxon>Streptophyta</taxon>
        <taxon>Embryophyta</taxon>
        <taxon>Tracheophyta</taxon>
        <taxon>Spermatophyta</taxon>
        <taxon>Magnoliopsida</taxon>
        <taxon>eudicotyledons</taxon>
        <taxon>Gunneridae</taxon>
        <taxon>Pentapetalae</taxon>
        <taxon>asterids</taxon>
        <taxon>lamiids</taxon>
        <taxon>Lamiales</taxon>
        <taxon>Orobanchaceae</taxon>
        <taxon>Buchnereae</taxon>
        <taxon>Striga</taxon>
    </lineage>
</organism>
<sequence length="121" mass="13910">MRVWSQRVVDLVRRFSNNAPPTKTNVFSTTPRAFVHPFEPVSESEPETESLHMLLPGSSTSLESYTGMLQHQHGFFVLARCQFKNRWICTLALEKTVGRGLPIGIFEHFSHLESHHMCRQT</sequence>
<dbReference type="Proteomes" id="UP000325081">
    <property type="component" value="Unassembled WGS sequence"/>
</dbReference>
<evidence type="ECO:0000313" key="1">
    <source>
        <dbReference type="EMBL" id="GER44057.1"/>
    </source>
</evidence>
<dbReference type="GO" id="GO:0016740">
    <property type="term" value="F:transferase activity"/>
    <property type="evidence" value="ECO:0007669"/>
    <property type="project" value="UniProtKB-KW"/>
</dbReference>
<keyword evidence="1" id="KW-0808">Transferase</keyword>
<reference evidence="2" key="1">
    <citation type="journal article" date="2019" name="Curr. Biol.">
        <title>Genome Sequence of Striga asiatica Provides Insight into the Evolution of Plant Parasitism.</title>
        <authorList>
            <person name="Yoshida S."/>
            <person name="Kim S."/>
            <person name="Wafula E.K."/>
            <person name="Tanskanen J."/>
            <person name="Kim Y.M."/>
            <person name="Honaas L."/>
            <person name="Yang Z."/>
            <person name="Spallek T."/>
            <person name="Conn C.E."/>
            <person name="Ichihashi Y."/>
            <person name="Cheong K."/>
            <person name="Cui S."/>
            <person name="Der J.P."/>
            <person name="Gundlach H."/>
            <person name="Jiao Y."/>
            <person name="Hori C."/>
            <person name="Ishida J.K."/>
            <person name="Kasahara H."/>
            <person name="Kiba T."/>
            <person name="Kim M.S."/>
            <person name="Koo N."/>
            <person name="Laohavisit A."/>
            <person name="Lee Y.H."/>
            <person name="Lumba S."/>
            <person name="McCourt P."/>
            <person name="Mortimer J.C."/>
            <person name="Mutuku J.M."/>
            <person name="Nomura T."/>
            <person name="Sasaki-Sekimoto Y."/>
            <person name="Seto Y."/>
            <person name="Wang Y."/>
            <person name="Wakatake T."/>
            <person name="Sakakibara H."/>
            <person name="Demura T."/>
            <person name="Yamaguchi S."/>
            <person name="Yoneyama K."/>
            <person name="Manabe R.I."/>
            <person name="Nelson D.C."/>
            <person name="Schulman A.H."/>
            <person name="Timko M.P."/>
            <person name="dePamphilis C.W."/>
            <person name="Choi D."/>
            <person name="Shirasu K."/>
        </authorList>
    </citation>
    <scope>NUCLEOTIDE SEQUENCE [LARGE SCALE GENOMIC DNA]</scope>
    <source>
        <strain evidence="2">cv. UVA1</strain>
    </source>
</reference>
<protein>
    <submittedName>
        <fullName evidence="1">3-phosphoshikimate 1-carboxyvinyltransferase</fullName>
    </submittedName>
</protein>